<keyword evidence="1" id="KW-0732">Signal</keyword>
<name>A0AAU7U4V4_9DEIO</name>
<evidence type="ECO:0000313" key="3">
    <source>
        <dbReference type="EMBL" id="XBV83350.1"/>
    </source>
</evidence>
<dbReference type="EMBL" id="CP158296">
    <property type="protein sequence ID" value="XBV83350.1"/>
    <property type="molecule type" value="Genomic_DNA"/>
</dbReference>
<organism evidence="3">
    <name type="scientific">Deinococcus sonorensis KR-87</name>
    <dbReference type="NCBI Taxonomy" id="694439"/>
    <lineage>
        <taxon>Bacteria</taxon>
        <taxon>Thermotogati</taxon>
        <taxon>Deinococcota</taxon>
        <taxon>Deinococci</taxon>
        <taxon>Deinococcales</taxon>
        <taxon>Deinococcaceae</taxon>
        <taxon>Deinococcus</taxon>
    </lineage>
</organism>
<evidence type="ECO:0000256" key="1">
    <source>
        <dbReference type="SAM" id="SignalP"/>
    </source>
</evidence>
<dbReference type="PROSITE" id="PS51257">
    <property type="entry name" value="PROKAR_LIPOPROTEIN"/>
    <property type="match status" value="1"/>
</dbReference>
<feature type="domain" description="ZU5" evidence="2">
    <location>
        <begin position="41"/>
        <end position="165"/>
    </location>
</feature>
<dbReference type="AlphaFoldDB" id="A0AAU7U4V4"/>
<dbReference type="Gene3D" id="2.60.220.30">
    <property type="match status" value="1"/>
</dbReference>
<proteinExistence type="predicted"/>
<dbReference type="KEGG" id="dsc:ABOD76_01080"/>
<accession>A0AAU7U4V4</accession>
<reference evidence="3" key="1">
    <citation type="submission" date="2024-06" db="EMBL/GenBank/DDBJ databases">
        <title>Draft Genome Sequence of Deinococcus sonorensis Type Strain KR-87, a Biofilm Producing Representative of the Genus Deinococcus.</title>
        <authorList>
            <person name="Boren L.S."/>
            <person name="Grosso R.A."/>
            <person name="Hugenberg-Cox A.N."/>
            <person name="Hill J.T.E."/>
            <person name="Albert C.M."/>
            <person name="Tuohy J.M."/>
        </authorList>
    </citation>
    <scope>NUCLEOTIDE SEQUENCE</scope>
    <source>
        <strain evidence="3">KR-87</strain>
        <plasmid evidence="3">pDson04</plasmid>
    </source>
</reference>
<protein>
    <recommendedName>
        <fullName evidence="2">ZU5 domain-containing protein</fullName>
    </recommendedName>
</protein>
<sequence>MTVKHTTPLLAALLLSTLAACGHNAVQPSHQPTPTGTPTGEALHLTVGPEGGTAHSADGRLTVTIPAGALTAPTDVTVQPISSTTPHGKGAAYRLGPEGTTFRQPVALTFRYDEAQESGATGFVVASQDGKGVWQAHLDTLQDREANTLSVQTNHFSDWSWAEAYRLDPQQAAVRVGQSVNLTLVSCTGPDIETGELVAPLVTTCAPYTLTPFTRNWAVNGTAGGSASSGSVRKDEGDVARGTYTAPARKPSVNPVAVSVDLVHGPTGKNTLRLVANVNVIGDSGPCTEVLEGLYKCVYRLTKWNGHDLPYNLPNTSPYGGDSRDRLTGGYLQLNASQEGLVLGTGTYEVRYEFDHDAGGQGHQEHHVLNDVGKYHTNLEGTVTTFESVGKVTYTGDIRDEAAQVEKFPMATPTFSGDVKLDFVP</sequence>
<dbReference type="RefSeq" id="WP_350240772.1">
    <property type="nucleotide sequence ID" value="NZ_CP158296.1"/>
</dbReference>
<geneLocation type="plasmid" evidence="3">
    <name>pDson04</name>
</geneLocation>
<gene>
    <name evidence="3" type="ORF">ABOD76_01080</name>
</gene>
<feature type="signal peptide" evidence="1">
    <location>
        <begin position="1"/>
        <end position="25"/>
    </location>
</feature>
<dbReference type="InterPro" id="IPR000906">
    <property type="entry name" value="ZU5_dom"/>
</dbReference>
<dbReference type="PROSITE" id="PS51145">
    <property type="entry name" value="ZU5"/>
    <property type="match status" value="1"/>
</dbReference>
<evidence type="ECO:0000259" key="2">
    <source>
        <dbReference type="PROSITE" id="PS51145"/>
    </source>
</evidence>
<keyword evidence="3" id="KW-0614">Plasmid</keyword>
<feature type="chain" id="PRO_5043448157" description="ZU5 domain-containing protein" evidence="1">
    <location>
        <begin position="26"/>
        <end position="425"/>
    </location>
</feature>